<dbReference type="SUPFAM" id="SSF52540">
    <property type="entry name" value="P-loop containing nucleoside triphosphate hydrolases"/>
    <property type="match status" value="1"/>
</dbReference>
<accession>D4B1W7</accession>
<dbReference type="PANTHER" id="PTHR10039:SF16">
    <property type="entry name" value="GPI INOSITOL-DEACYLASE"/>
    <property type="match status" value="1"/>
</dbReference>
<evidence type="ECO:0000313" key="5">
    <source>
        <dbReference type="EMBL" id="EFE30749.1"/>
    </source>
</evidence>
<organism evidence="5 6">
    <name type="scientific">Arthroderma benhamiae (strain ATCC MYA-4681 / CBS 112371)</name>
    <name type="common">Trichophyton mentagrophytes</name>
    <dbReference type="NCBI Taxonomy" id="663331"/>
    <lineage>
        <taxon>Eukaryota</taxon>
        <taxon>Fungi</taxon>
        <taxon>Dikarya</taxon>
        <taxon>Ascomycota</taxon>
        <taxon>Pezizomycotina</taxon>
        <taxon>Eurotiomycetes</taxon>
        <taxon>Eurotiomycetidae</taxon>
        <taxon>Onygenales</taxon>
        <taxon>Arthrodermataceae</taxon>
        <taxon>Trichophyton</taxon>
    </lineage>
</organism>
<sequence>MYVGYRSQIILSITAPSKAIGSVIAEVTLYGNRNLTGDKSHTLKSAGVTPQVSWQGAAVALHITSQPAKTFTCHTMQVAEHLSLCTSLMPVAFRVKKAGGLQNQVPFGCGDVLTYFLENDSACQFILSEELFSSKSVELQLHYLAIGDYGILSSTIVSNKIFGKQKKTNKEKDIPHEARPLSRPDSPPPDTKVPGKELLNSHAPVTTTSESTRANKRDPSDIDPLGLTLIHRPADAHVDIIFVHGLGGSSLRTWSYERDVKNLWLPWLGDEEGLSNARIFTFGYDANYAQSAAPLSILDFAKTLLFNMKGYHDEGREDGKAIGDRIVNSNKLPLIFVAHSMGGLVVKKAYIMGKLDQCYSPIISKTHGMLFLGTPHRGSNFASTLNTILRLAPTIGTKLYVSELDRNSLSIVDINEHFRYVCSDLDLVSFYETLHTIIPPGIKAMVVKKESAVLGYPQEMATALIADHNRISKYRSRDDANYKSVKDALRNIVQRAIAKGHSNTAAKPPTPILSSMKSIFGIQNMGEDPGTAHEQILPGSCGWILEKEWFRDWVADITVDLSVLWLTGLPGSGKTTLSSFLVHNLGERNATISCQYYFFGAGQREAHTTAHFLRSIAFQIAETQNDFRSRLIDLHQQTGAVFDSWNHATIWEKIFEGILFQAKLDQSLIWILDGVDEAESPTAIVKFVSKIRTLTPTRVLLVSRETEELAMAMTVDGCRIHHKEIQIDDTAKDIQLFVSHSLRNTLLDEKSRTYITDKIISDASGSFLWVKLVMEHIKNSWHTDIDLKKALNTIPEDMQRMYERMVDTISDQPQNRIYIVAEILTWVLCASIPLNIKELAEALKARFGNFTDLRTTINLICGGFITVTNSTVTVIHETAREFLISGRTNSPISIDIQQGHMRIARVCMEYLSHSKWKTELAAIHETREPDAGNPYFDVPFLSYAVTYWAYHVHNSEEPGLQLDVLEFLSQSALVWVYAVSLTRNLQAIVYSAQYLRVYAEKLEQRMTQTSSIDSNASRTQELIQWSNALIRLVGHFGSHIIEAPSAIYRQTIPFFNHASILAREFQHLGQNSIQILGISPRNWEDCLARVTMGYNETAAKVVCKDRFFITLLDSSGTLVVWDAVTCLETMRLYHGEWITSIKAAKARNLLASAGIHSIRIWDINQGTEICSIPRASESIVISLAFRSNDTELLYADDSFTIKCIDLDSREEKQILEAISTSESEYGPPRGIVFSPDSRRVAVVHPRRPLQIWRINHGKNPKQFIRKKAINKHNWGGKDIINSPGKIVWRPDSSGILALYPGMLLIDWNVDDDTQTEYSHIIAHEMVLSLDGKWLLTSDHNDLLSIWSTDSFRLIYQLKYEGIVRDVSFSPDSRRIYDIRDTICNIWEPPVLQLLDNCERRHISSEMMALPRNGDRVPVTALICGNDLPYYCAGREDGSVIMYEARSAKRLRKLYGHSNTASVVLIVWSLSQRYIASADDEGRVIAKRLRPPTAQAPQKWAVYGLIDLQQSGPVSQLLFSISEEFLLVSSQESDEVWSTKSKEKLWHVNHEKKTQHRRWMNHPRDSDLLVCIERGEQHLYTWNGLGMISLGRRHMSSMKRGDDSLEDNNNDEYSNIGFNDPNEPLVALETLGNVFQIGYRYFVIEMVLTHGFNPNARFHSNLPRRLEVIDFGCTQPQRRGLIQLSSQIRWLVGIIQRQLVFFNHQYWLCTWEFDTDENSYQKHFFLPRNWIFPETLDLARVDQFGNLLCPMDGEIAVIQSGIRI</sequence>
<evidence type="ECO:0000256" key="2">
    <source>
        <dbReference type="SAM" id="MobiDB-lite"/>
    </source>
</evidence>
<dbReference type="InterPro" id="IPR015943">
    <property type="entry name" value="WD40/YVTN_repeat-like_dom_sf"/>
</dbReference>
<feature type="region of interest" description="Disordered" evidence="2">
    <location>
        <begin position="167"/>
        <end position="220"/>
    </location>
</feature>
<dbReference type="Gene3D" id="2.130.10.10">
    <property type="entry name" value="YVTN repeat-like/Quinoprotein amine dehydrogenase"/>
    <property type="match status" value="2"/>
</dbReference>
<proteinExistence type="predicted"/>
<dbReference type="HOGENOM" id="CLU_001384_2_0_1"/>
<dbReference type="OMA" id="ADHHTVC"/>
<comment type="caution">
    <text evidence="5">The sequence shown here is derived from an EMBL/GenBank/DDBJ whole genome shotgun (WGS) entry which is preliminary data.</text>
</comment>
<evidence type="ECO:0000313" key="6">
    <source>
        <dbReference type="Proteomes" id="UP000008866"/>
    </source>
</evidence>
<dbReference type="InterPro" id="IPR029058">
    <property type="entry name" value="AB_hydrolase_fold"/>
</dbReference>
<dbReference type="eggNOG" id="KOG2029">
    <property type="taxonomic scope" value="Eukaryota"/>
</dbReference>
<dbReference type="Proteomes" id="UP000008866">
    <property type="component" value="Unassembled WGS sequence"/>
</dbReference>
<feature type="domain" description="GPI inositol-deacylase winged helix" evidence="3">
    <location>
        <begin position="821"/>
        <end position="893"/>
    </location>
</feature>
<dbReference type="Pfam" id="PF22939">
    <property type="entry name" value="WHD_GPIID"/>
    <property type="match status" value="1"/>
</dbReference>
<name>D4B1W7_ARTBC</name>
<dbReference type="PANTHER" id="PTHR10039">
    <property type="entry name" value="AMELOGENIN"/>
    <property type="match status" value="1"/>
</dbReference>
<dbReference type="Gene3D" id="3.40.50.1820">
    <property type="entry name" value="alpha/beta hydrolase"/>
    <property type="match status" value="1"/>
</dbReference>
<dbReference type="SMART" id="SM00320">
    <property type="entry name" value="WD40"/>
    <property type="match status" value="7"/>
</dbReference>
<evidence type="ECO:0000259" key="4">
    <source>
        <dbReference type="Pfam" id="PF24883"/>
    </source>
</evidence>
<evidence type="ECO:0000259" key="3">
    <source>
        <dbReference type="Pfam" id="PF22939"/>
    </source>
</evidence>
<feature type="compositionally biased region" description="Polar residues" evidence="2">
    <location>
        <begin position="203"/>
        <end position="212"/>
    </location>
</feature>
<dbReference type="KEGG" id="abe:ARB_02448"/>
<dbReference type="EMBL" id="ABSU01000027">
    <property type="protein sequence ID" value="EFE30749.1"/>
    <property type="molecule type" value="Genomic_DNA"/>
</dbReference>
<dbReference type="InterPro" id="IPR054471">
    <property type="entry name" value="GPIID_WHD"/>
</dbReference>
<dbReference type="SUPFAM" id="SSF50998">
    <property type="entry name" value="Quinoprotein alcohol dehydrogenase-like"/>
    <property type="match status" value="1"/>
</dbReference>
<dbReference type="RefSeq" id="XP_003011389.1">
    <property type="nucleotide sequence ID" value="XM_003011343.1"/>
</dbReference>
<dbReference type="InterPro" id="IPR056884">
    <property type="entry name" value="NPHP3-like_N"/>
</dbReference>
<dbReference type="SUPFAM" id="SSF53474">
    <property type="entry name" value="alpha/beta-Hydrolases"/>
    <property type="match status" value="1"/>
</dbReference>
<feature type="compositionally biased region" description="Basic and acidic residues" evidence="2">
    <location>
        <begin position="168"/>
        <end position="182"/>
    </location>
</feature>
<dbReference type="Pfam" id="PF24883">
    <property type="entry name" value="NPHP3_N"/>
    <property type="match status" value="1"/>
</dbReference>
<protein>
    <submittedName>
        <fullName evidence="5">NACHT and WD domain protein</fullName>
    </submittedName>
</protein>
<reference evidence="6" key="1">
    <citation type="journal article" date="2011" name="Genome Biol.">
        <title>Comparative and functional genomics provide insights into the pathogenicity of dermatophytic fungi.</title>
        <authorList>
            <person name="Burmester A."/>
            <person name="Shelest E."/>
            <person name="Gloeckner G."/>
            <person name="Heddergott C."/>
            <person name="Schindler S."/>
            <person name="Staib P."/>
            <person name="Heidel A."/>
            <person name="Felder M."/>
            <person name="Petzold A."/>
            <person name="Szafranski K."/>
            <person name="Feuermann M."/>
            <person name="Pedruzzi I."/>
            <person name="Priebe S."/>
            <person name="Groth M."/>
            <person name="Winkler R."/>
            <person name="Li W."/>
            <person name="Kniemeyer O."/>
            <person name="Schroeckh V."/>
            <person name="Hertweck C."/>
            <person name="Hube B."/>
            <person name="White T.C."/>
            <person name="Platzer M."/>
            <person name="Guthke R."/>
            <person name="Heitman J."/>
            <person name="Woestemeyer J."/>
            <person name="Zipfel P.F."/>
            <person name="Monod M."/>
            <person name="Brakhage A.A."/>
        </authorList>
    </citation>
    <scope>NUCLEOTIDE SEQUENCE [LARGE SCALE GENOMIC DNA]</scope>
    <source>
        <strain evidence="6">ATCC MYA-4681 / CBS 112371</strain>
    </source>
</reference>
<feature type="domain" description="Nephrocystin 3-like N-terminal" evidence="4">
    <location>
        <begin position="539"/>
        <end position="704"/>
    </location>
</feature>
<keyword evidence="6" id="KW-1185">Reference proteome</keyword>
<dbReference type="GeneID" id="9524290"/>
<dbReference type="InterPro" id="IPR001680">
    <property type="entry name" value="WD40_rpt"/>
</dbReference>
<keyword evidence="1" id="KW-0677">Repeat</keyword>
<dbReference type="InterPro" id="IPR027417">
    <property type="entry name" value="P-loop_NTPase"/>
</dbReference>
<gene>
    <name evidence="5" type="ORF">ARB_02448</name>
</gene>
<evidence type="ECO:0000256" key="1">
    <source>
        <dbReference type="ARBA" id="ARBA00022737"/>
    </source>
</evidence>
<dbReference type="Gene3D" id="3.40.50.300">
    <property type="entry name" value="P-loop containing nucleotide triphosphate hydrolases"/>
    <property type="match status" value="1"/>
</dbReference>
<dbReference type="InterPro" id="IPR011047">
    <property type="entry name" value="Quinoprotein_ADH-like_sf"/>
</dbReference>